<sequence length="213" mass="25762">METLTLKQANIIIIEQINESNLFNRPEIDFILFNDREETSQTLIGVHEQDTPSLSYIYILETKDAIPMKDIKVYKKDTVVTDLYNKDFEGYFLLQIENEEIDINYVSLDFHIRLWNYIASLDNDIRHKYFSLKYYIVYCKENGINYRLLNTYSKNELEDIIGEFYLMYDEDDFFNILENFNWTIISTLFEENKKIINDYLNVYKHLIGKKYEY</sequence>
<dbReference type="RefSeq" id="WP_118487022.1">
    <property type="nucleotide sequence ID" value="NZ_JAJDKQ010000028.1"/>
</dbReference>
<dbReference type="Proteomes" id="UP001197827">
    <property type="component" value="Unassembled WGS sequence"/>
</dbReference>
<proteinExistence type="predicted"/>
<dbReference type="AlphaFoldDB" id="A0AAW4VMM7"/>
<accession>A0AAW4VMM7</accession>
<reference evidence="1" key="1">
    <citation type="submission" date="2021-10" db="EMBL/GenBank/DDBJ databases">
        <title>Collection of gut derived symbiotic bacterial strains cultured from healthy donors.</title>
        <authorList>
            <person name="Lin H."/>
            <person name="Littmann E."/>
            <person name="Kohout C."/>
            <person name="Pamer E.G."/>
        </authorList>
    </citation>
    <scope>NUCLEOTIDE SEQUENCE</scope>
    <source>
        <strain evidence="1">DFI.5.2</strain>
    </source>
</reference>
<dbReference type="EMBL" id="JAJDKQ010000028">
    <property type="protein sequence ID" value="MCB8562701.1"/>
    <property type="molecule type" value="Genomic_DNA"/>
</dbReference>
<evidence type="ECO:0000313" key="1">
    <source>
        <dbReference type="EMBL" id="MCB8562701.1"/>
    </source>
</evidence>
<protein>
    <submittedName>
        <fullName evidence="1">Uncharacterized protein</fullName>
    </submittedName>
</protein>
<comment type="caution">
    <text evidence="1">The sequence shown here is derived from an EMBL/GenBank/DDBJ whole genome shotgun (WGS) entry which is preliminary data.</text>
</comment>
<organism evidence="1 2">
    <name type="scientific">Faecalibacillus intestinalis</name>
    <dbReference type="NCBI Taxonomy" id="1982626"/>
    <lineage>
        <taxon>Bacteria</taxon>
        <taxon>Bacillati</taxon>
        <taxon>Bacillota</taxon>
        <taxon>Erysipelotrichia</taxon>
        <taxon>Erysipelotrichales</taxon>
        <taxon>Coprobacillaceae</taxon>
        <taxon>Faecalibacillus</taxon>
    </lineage>
</organism>
<name>A0AAW4VMM7_9FIRM</name>
<evidence type="ECO:0000313" key="2">
    <source>
        <dbReference type="Proteomes" id="UP001197827"/>
    </source>
</evidence>
<gene>
    <name evidence="1" type="ORF">LJD74_11960</name>
</gene>